<evidence type="ECO:0000256" key="2">
    <source>
        <dbReference type="SAM" id="Phobius"/>
    </source>
</evidence>
<evidence type="ECO:0000256" key="1">
    <source>
        <dbReference type="SAM" id="MobiDB-lite"/>
    </source>
</evidence>
<dbReference type="PANTHER" id="PTHR37290:SF1">
    <property type="entry name" value="INNER MEMBRANE PROTEIN YIAA"/>
    <property type="match status" value="1"/>
</dbReference>
<feature type="domain" description="YiaAB two helix" evidence="3">
    <location>
        <begin position="9"/>
        <end position="61"/>
    </location>
</feature>
<keyword evidence="5" id="KW-1185">Reference proteome</keyword>
<dbReference type="InterPro" id="IPR008024">
    <property type="entry name" value="YiaAB"/>
</dbReference>
<dbReference type="Pfam" id="PF05360">
    <property type="entry name" value="YiaAB"/>
    <property type="match status" value="2"/>
</dbReference>
<gene>
    <name evidence="4" type="ORF">DLM85_14100</name>
</gene>
<comment type="caution">
    <text evidence="4">The sequence shown here is derived from an EMBL/GenBank/DDBJ whole genome shotgun (WGS) entry which is preliminary data.</text>
</comment>
<feature type="region of interest" description="Disordered" evidence="1">
    <location>
        <begin position="123"/>
        <end position="147"/>
    </location>
</feature>
<dbReference type="RefSeq" id="WP_111478756.1">
    <property type="nucleotide sequence ID" value="NZ_QHKM01000004.1"/>
</dbReference>
<feature type="transmembrane region" description="Helical" evidence="2">
    <location>
        <begin position="71"/>
        <end position="95"/>
    </location>
</feature>
<organism evidence="4 5">
    <name type="scientific">Hymenobacter edaphi</name>
    <dbReference type="NCBI Taxonomy" id="2211146"/>
    <lineage>
        <taxon>Bacteria</taxon>
        <taxon>Pseudomonadati</taxon>
        <taxon>Bacteroidota</taxon>
        <taxon>Cytophagia</taxon>
        <taxon>Cytophagales</taxon>
        <taxon>Hymenobacteraceae</taxon>
        <taxon>Hymenobacter</taxon>
    </lineage>
</organism>
<dbReference type="AlphaFoldDB" id="A0A328BIQ7"/>
<keyword evidence="2" id="KW-0472">Membrane</keyword>
<sequence length="147" mass="16508">MNQQPSTAFVGASWAALLIGMLAYNIGLWNAQMALNEKGYYFAVLMYGLFAAISVQKSVRDRLEGIPVTNLYYAISWFSTVLCVLLLVVGLWHATLTLSEKGFYAMAFTLSLFAAIAVQKNTRDNHRPGDDKEPRRVEERPRVEQEA</sequence>
<dbReference type="PANTHER" id="PTHR37290">
    <property type="entry name" value="INNER MEMBRANE PROTEIN YIAA-RELATED"/>
    <property type="match status" value="1"/>
</dbReference>
<feature type="transmembrane region" description="Helical" evidence="2">
    <location>
        <begin position="39"/>
        <end position="59"/>
    </location>
</feature>
<feature type="transmembrane region" description="Helical" evidence="2">
    <location>
        <begin position="7"/>
        <end position="27"/>
    </location>
</feature>
<accession>A0A328BIQ7</accession>
<name>A0A328BIQ7_9BACT</name>
<keyword evidence="2" id="KW-0812">Transmembrane</keyword>
<evidence type="ECO:0000313" key="5">
    <source>
        <dbReference type="Proteomes" id="UP000248553"/>
    </source>
</evidence>
<dbReference type="Proteomes" id="UP000248553">
    <property type="component" value="Unassembled WGS sequence"/>
</dbReference>
<dbReference type="EMBL" id="QHKM01000004">
    <property type="protein sequence ID" value="RAK65846.1"/>
    <property type="molecule type" value="Genomic_DNA"/>
</dbReference>
<dbReference type="NCBIfam" id="NF008482">
    <property type="entry name" value="PRK11383.1"/>
    <property type="match status" value="1"/>
</dbReference>
<proteinExistence type="predicted"/>
<dbReference type="InterPro" id="IPR038972">
    <property type="entry name" value="YiaA-like"/>
</dbReference>
<evidence type="ECO:0000259" key="3">
    <source>
        <dbReference type="Pfam" id="PF05360"/>
    </source>
</evidence>
<feature type="transmembrane region" description="Helical" evidence="2">
    <location>
        <begin position="101"/>
        <end position="118"/>
    </location>
</feature>
<dbReference type="GO" id="GO:0006974">
    <property type="term" value="P:DNA damage response"/>
    <property type="evidence" value="ECO:0007669"/>
    <property type="project" value="TreeGrafter"/>
</dbReference>
<feature type="domain" description="YiaAB two helix" evidence="3">
    <location>
        <begin position="72"/>
        <end position="124"/>
    </location>
</feature>
<keyword evidence="2" id="KW-1133">Transmembrane helix</keyword>
<dbReference type="OrthoDB" id="3295178at2"/>
<evidence type="ECO:0000313" key="4">
    <source>
        <dbReference type="EMBL" id="RAK65846.1"/>
    </source>
</evidence>
<protein>
    <recommendedName>
        <fullName evidence="3">YiaAB two helix domain-containing protein</fullName>
    </recommendedName>
</protein>
<reference evidence="5" key="1">
    <citation type="submission" date="2018-05" db="EMBL/GenBank/DDBJ databases">
        <authorList>
            <person name="Nie L."/>
        </authorList>
    </citation>
    <scope>NUCLEOTIDE SEQUENCE [LARGE SCALE GENOMIC DNA]</scope>
    <source>
        <strain evidence="5">NL</strain>
    </source>
</reference>
<dbReference type="GO" id="GO:0005886">
    <property type="term" value="C:plasma membrane"/>
    <property type="evidence" value="ECO:0007669"/>
    <property type="project" value="TreeGrafter"/>
</dbReference>